<reference evidence="1 2" key="1">
    <citation type="submission" date="2017-08" db="EMBL/GenBank/DDBJ databases">
        <title>Infants hospitalized years apart are colonized by the same room-sourced microbial strains.</title>
        <authorList>
            <person name="Brooks B."/>
            <person name="Olm M.R."/>
            <person name="Firek B.A."/>
            <person name="Baker R."/>
            <person name="Thomas B.C."/>
            <person name="Morowitz M.J."/>
            <person name="Banfield J.F."/>
        </authorList>
    </citation>
    <scope>NUCLEOTIDE SEQUENCE [LARGE SCALE GENOMIC DNA]</scope>
    <source>
        <strain evidence="1">S2_005_002_R2_29</strain>
    </source>
</reference>
<organism evidence="1 2">
    <name type="scientific">Micavibrio aeruginosavorus</name>
    <dbReference type="NCBI Taxonomy" id="349221"/>
    <lineage>
        <taxon>Bacteria</taxon>
        <taxon>Pseudomonadati</taxon>
        <taxon>Bdellovibrionota</taxon>
        <taxon>Bdellovibrionia</taxon>
        <taxon>Bdellovibrionales</taxon>
        <taxon>Pseudobdellovibrionaceae</taxon>
        <taxon>Micavibrio</taxon>
    </lineage>
</organism>
<accession>A0A2W5MSP6</accession>
<evidence type="ECO:0000313" key="2">
    <source>
        <dbReference type="Proteomes" id="UP000249417"/>
    </source>
</evidence>
<dbReference type="EMBL" id="QFQB01000130">
    <property type="protein sequence ID" value="PZQ43784.1"/>
    <property type="molecule type" value="Genomic_DNA"/>
</dbReference>
<protein>
    <submittedName>
        <fullName evidence="1">Uncharacterized protein</fullName>
    </submittedName>
</protein>
<proteinExistence type="predicted"/>
<name>A0A2W5MSP6_9BACT</name>
<dbReference type="Proteomes" id="UP000249417">
    <property type="component" value="Unassembled WGS sequence"/>
</dbReference>
<comment type="caution">
    <text evidence="1">The sequence shown here is derived from an EMBL/GenBank/DDBJ whole genome shotgun (WGS) entry which is preliminary data.</text>
</comment>
<gene>
    <name evidence="1" type="ORF">DI551_11445</name>
</gene>
<evidence type="ECO:0000313" key="1">
    <source>
        <dbReference type="EMBL" id="PZQ43784.1"/>
    </source>
</evidence>
<sequence length="177" mass="19744">MHTDSEIWTEEERSGLWLYGCAARLFGALATSGSLYKVATSLPLNPIEIFACAASFTIGTFVTLKPSGDAIEASKRPDWDVQKYRENLNRNTPEIAVACSILGTAFMLCAGLDNDQARWKQSIDKVLLESPEIDRETIVLAYDRRIERAKDKCVEGEPTALVWHDGKFHHVDCTPKP</sequence>
<dbReference type="AlphaFoldDB" id="A0A2W5MSP6"/>